<evidence type="ECO:0000313" key="2">
    <source>
        <dbReference type="EMBL" id="EEF25379.1"/>
    </source>
</evidence>
<gene>
    <name evidence="2" type="ORF">RCOM_1911510</name>
</gene>
<dbReference type="eggNOG" id="ENOG502T0DV">
    <property type="taxonomic scope" value="Eukaryota"/>
</dbReference>
<proteinExistence type="predicted"/>
<feature type="domain" description="SnoaL-like" evidence="1">
    <location>
        <begin position="5"/>
        <end position="131"/>
    </location>
</feature>
<keyword evidence="3" id="KW-1185">Reference proteome</keyword>
<name>B9TFI6_RICCO</name>
<sequence>MTELERLLAIEAIKRLKARYFRCVDTKDWDGFATVFAPDVRLDIDVPGTVLSGPAQIVESVRTALAGCTAVHHGFQAEIDITSATTAKGIWAMEDILRWSADSAFPNQALHGYGHYIETYELIDGDWLIKTSRLQRLRVDIEAAQKP</sequence>
<accession>B9TFI6</accession>
<evidence type="ECO:0000259" key="1">
    <source>
        <dbReference type="Pfam" id="PF13577"/>
    </source>
</evidence>
<dbReference type="GO" id="GO:0033988">
    <property type="term" value="F:bile-acid 7alpha-dehydratase activity"/>
    <property type="evidence" value="ECO:0007669"/>
    <property type="project" value="UniProtKB-EC"/>
</dbReference>
<reference evidence="3" key="1">
    <citation type="journal article" date="2010" name="Nat. Biotechnol.">
        <title>Draft genome sequence of the oilseed species Ricinus communis.</title>
        <authorList>
            <person name="Chan A.P."/>
            <person name="Crabtree J."/>
            <person name="Zhao Q."/>
            <person name="Lorenzi H."/>
            <person name="Orvis J."/>
            <person name="Puiu D."/>
            <person name="Melake-Berhan A."/>
            <person name="Jones K.M."/>
            <person name="Redman J."/>
            <person name="Chen G."/>
            <person name="Cahoon E.B."/>
            <person name="Gedil M."/>
            <person name="Stanke M."/>
            <person name="Haas B.J."/>
            <person name="Wortman J.R."/>
            <person name="Fraser-Liggett C.M."/>
            <person name="Ravel J."/>
            <person name="Rabinowicz P.D."/>
        </authorList>
    </citation>
    <scope>NUCLEOTIDE SEQUENCE [LARGE SCALE GENOMIC DNA]</scope>
    <source>
        <strain evidence="3">cv. Hale</strain>
    </source>
</reference>
<dbReference type="Proteomes" id="UP000008311">
    <property type="component" value="Unassembled WGS sequence"/>
</dbReference>
<evidence type="ECO:0000313" key="3">
    <source>
        <dbReference type="Proteomes" id="UP000008311"/>
    </source>
</evidence>
<dbReference type="AlphaFoldDB" id="B9TFI6"/>
<keyword evidence="2" id="KW-0456">Lyase</keyword>
<protein>
    <submittedName>
        <fullName evidence="2">Bile acid 7-alpha dehydratase, putative</fullName>
        <ecNumber evidence="2">4.2.1.106</ecNumber>
    </submittedName>
</protein>
<dbReference type="EMBL" id="EQ979822">
    <property type="protein sequence ID" value="EEF25379.1"/>
    <property type="molecule type" value="Genomic_DNA"/>
</dbReference>
<dbReference type="EC" id="4.2.1.106" evidence="2"/>
<dbReference type="InterPro" id="IPR032710">
    <property type="entry name" value="NTF2-like_dom_sf"/>
</dbReference>
<organism evidence="2 3">
    <name type="scientific">Ricinus communis</name>
    <name type="common">Castor bean</name>
    <dbReference type="NCBI Taxonomy" id="3988"/>
    <lineage>
        <taxon>Eukaryota</taxon>
        <taxon>Viridiplantae</taxon>
        <taxon>Streptophyta</taxon>
        <taxon>Embryophyta</taxon>
        <taxon>Tracheophyta</taxon>
        <taxon>Spermatophyta</taxon>
        <taxon>Magnoliopsida</taxon>
        <taxon>eudicotyledons</taxon>
        <taxon>Gunneridae</taxon>
        <taxon>Pentapetalae</taxon>
        <taxon>rosids</taxon>
        <taxon>fabids</taxon>
        <taxon>Malpighiales</taxon>
        <taxon>Euphorbiaceae</taxon>
        <taxon>Acalyphoideae</taxon>
        <taxon>Acalypheae</taxon>
        <taxon>Ricinus</taxon>
    </lineage>
</organism>
<dbReference type="InParanoid" id="B9TFI6"/>
<dbReference type="Pfam" id="PF13577">
    <property type="entry name" value="SnoaL_4"/>
    <property type="match status" value="1"/>
</dbReference>
<dbReference type="SUPFAM" id="SSF54427">
    <property type="entry name" value="NTF2-like"/>
    <property type="match status" value="1"/>
</dbReference>
<dbReference type="InterPro" id="IPR037401">
    <property type="entry name" value="SnoaL-like"/>
</dbReference>
<dbReference type="Gene3D" id="3.10.450.50">
    <property type="match status" value="1"/>
</dbReference>